<dbReference type="EMBL" id="JBAMMX010000009">
    <property type="protein sequence ID" value="KAK6933713.1"/>
    <property type="molecule type" value="Genomic_DNA"/>
</dbReference>
<gene>
    <name evidence="1" type="ORF">RJ641_036607</name>
</gene>
<organism evidence="1 2">
    <name type="scientific">Dillenia turbinata</name>
    <dbReference type="NCBI Taxonomy" id="194707"/>
    <lineage>
        <taxon>Eukaryota</taxon>
        <taxon>Viridiplantae</taxon>
        <taxon>Streptophyta</taxon>
        <taxon>Embryophyta</taxon>
        <taxon>Tracheophyta</taxon>
        <taxon>Spermatophyta</taxon>
        <taxon>Magnoliopsida</taxon>
        <taxon>eudicotyledons</taxon>
        <taxon>Gunneridae</taxon>
        <taxon>Pentapetalae</taxon>
        <taxon>Dilleniales</taxon>
        <taxon>Dilleniaceae</taxon>
        <taxon>Dillenia</taxon>
    </lineage>
</organism>
<dbReference type="Proteomes" id="UP001370490">
    <property type="component" value="Unassembled WGS sequence"/>
</dbReference>
<evidence type="ECO:0000313" key="2">
    <source>
        <dbReference type="Proteomes" id="UP001370490"/>
    </source>
</evidence>
<sequence length="85" mass="9512">ASQKGKIGITLPCHGMVPYSNYRADVEAAGRALDFMYGCNVLRYPTFLCFFKVCGSINLWRLPEKCAHPFGEKIAKVTILQKSKL</sequence>
<proteinExistence type="predicted"/>
<name>A0AAN8VET7_9MAGN</name>
<dbReference type="Gene3D" id="3.20.20.80">
    <property type="entry name" value="Glycosidases"/>
    <property type="match status" value="1"/>
</dbReference>
<protein>
    <submittedName>
        <fullName evidence="1">Uncharacterized protein</fullName>
    </submittedName>
</protein>
<accession>A0AAN8VET7</accession>
<dbReference type="AlphaFoldDB" id="A0AAN8VET7"/>
<keyword evidence="2" id="KW-1185">Reference proteome</keyword>
<feature type="non-terminal residue" evidence="1">
    <location>
        <position position="1"/>
    </location>
</feature>
<evidence type="ECO:0000313" key="1">
    <source>
        <dbReference type="EMBL" id="KAK6933713.1"/>
    </source>
</evidence>
<reference evidence="1 2" key="1">
    <citation type="submission" date="2023-12" db="EMBL/GenBank/DDBJ databases">
        <title>A high-quality genome assembly for Dillenia turbinata (Dilleniales).</title>
        <authorList>
            <person name="Chanderbali A."/>
        </authorList>
    </citation>
    <scope>NUCLEOTIDE SEQUENCE [LARGE SCALE GENOMIC DNA]</scope>
    <source>
        <strain evidence="1">LSX21</strain>
        <tissue evidence="1">Leaf</tissue>
    </source>
</reference>
<comment type="caution">
    <text evidence="1">The sequence shown here is derived from an EMBL/GenBank/DDBJ whole genome shotgun (WGS) entry which is preliminary data.</text>
</comment>